<evidence type="ECO:0000256" key="4">
    <source>
        <dbReference type="ARBA" id="ARBA00023136"/>
    </source>
</evidence>
<keyword evidence="3 6" id="KW-1133">Transmembrane helix</keyword>
<accession>D7G6S1</accession>
<evidence type="ECO:0000259" key="7">
    <source>
        <dbReference type="SMART" id="SM00065"/>
    </source>
</evidence>
<evidence type="ECO:0000313" key="9">
    <source>
        <dbReference type="Proteomes" id="UP000002630"/>
    </source>
</evidence>
<protein>
    <submittedName>
        <fullName evidence="8">Dual 3\',5\'-cyclic-AMP and-GMP phosphodiesterase 11 (cAMP and cGMP phosphodiesterase 11)</fullName>
    </submittedName>
</protein>
<dbReference type="OrthoDB" id="430821at2759"/>
<dbReference type="Proteomes" id="UP000002630">
    <property type="component" value="Linkage Group LG27"/>
</dbReference>
<feature type="region of interest" description="Disordered" evidence="5">
    <location>
        <begin position="53"/>
        <end position="77"/>
    </location>
</feature>
<keyword evidence="2 6" id="KW-0812">Transmembrane</keyword>
<proteinExistence type="predicted"/>
<organism evidence="8 9">
    <name type="scientific">Ectocarpus siliculosus</name>
    <name type="common">Brown alga</name>
    <name type="synonym">Conferva siliculosa</name>
    <dbReference type="NCBI Taxonomy" id="2880"/>
    <lineage>
        <taxon>Eukaryota</taxon>
        <taxon>Sar</taxon>
        <taxon>Stramenopiles</taxon>
        <taxon>Ochrophyta</taxon>
        <taxon>PX clade</taxon>
        <taxon>Phaeophyceae</taxon>
        <taxon>Ectocarpales</taxon>
        <taxon>Ectocarpaceae</taxon>
        <taxon>Ectocarpus</taxon>
    </lineage>
</organism>
<feature type="compositionally biased region" description="Low complexity" evidence="5">
    <location>
        <begin position="65"/>
        <end position="77"/>
    </location>
</feature>
<dbReference type="PANTHER" id="PTHR21706">
    <property type="entry name" value="TRANSMEMBRANE PROTEIN 65"/>
    <property type="match status" value="1"/>
</dbReference>
<dbReference type="InterPro" id="IPR019537">
    <property type="entry name" value="TMEM65"/>
</dbReference>
<dbReference type="EMBL" id="FN649752">
    <property type="protein sequence ID" value="CBJ27615.1"/>
    <property type="molecule type" value="Genomic_DNA"/>
</dbReference>
<dbReference type="PANTHER" id="PTHR21706:SF15">
    <property type="entry name" value="TRANSMEMBRANE PROTEIN 65"/>
    <property type="match status" value="1"/>
</dbReference>
<dbReference type="InterPro" id="IPR003018">
    <property type="entry name" value="GAF"/>
</dbReference>
<keyword evidence="4 6" id="KW-0472">Membrane</keyword>
<evidence type="ECO:0000313" key="8">
    <source>
        <dbReference type="EMBL" id="CBJ27615.1"/>
    </source>
</evidence>
<dbReference type="GO" id="GO:0005739">
    <property type="term" value="C:mitochondrion"/>
    <property type="evidence" value="ECO:0007669"/>
    <property type="project" value="TreeGrafter"/>
</dbReference>
<dbReference type="eggNOG" id="KOG4619">
    <property type="taxonomic scope" value="Eukaryota"/>
</dbReference>
<evidence type="ECO:0000256" key="1">
    <source>
        <dbReference type="ARBA" id="ARBA00004141"/>
    </source>
</evidence>
<gene>
    <name evidence="8" type="ORF">Esi_0079_0045</name>
</gene>
<feature type="domain" description="GAF" evidence="7">
    <location>
        <begin position="215"/>
        <end position="367"/>
    </location>
</feature>
<feature type="transmembrane region" description="Helical" evidence="6">
    <location>
        <begin position="178"/>
        <end position="202"/>
    </location>
</feature>
<dbReference type="Gene3D" id="3.30.450.40">
    <property type="match status" value="1"/>
</dbReference>
<comment type="subcellular location">
    <subcellularLocation>
        <location evidence="1">Membrane</location>
        <topology evidence="1">Multi-pass membrane protein</topology>
    </subcellularLocation>
</comment>
<dbReference type="SMART" id="SM00065">
    <property type="entry name" value="GAF"/>
    <property type="match status" value="1"/>
</dbReference>
<reference evidence="8 9" key="1">
    <citation type="journal article" date="2010" name="Nature">
        <title>The Ectocarpus genome and the independent evolution of multicellularity in brown algae.</title>
        <authorList>
            <person name="Cock J.M."/>
            <person name="Sterck L."/>
            <person name="Rouze P."/>
            <person name="Scornet D."/>
            <person name="Allen A.E."/>
            <person name="Amoutzias G."/>
            <person name="Anthouard V."/>
            <person name="Artiguenave F."/>
            <person name="Aury J.M."/>
            <person name="Badger J.H."/>
            <person name="Beszteri B."/>
            <person name="Billiau K."/>
            <person name="Bonnet E."/>
            <person name="Bothwell J.H."/>
            <person name="Bowler C."/>
            <person name="Boyen C."/>
            <person name="Brownlee C."/>
            <person name="Carrano C.J."/>
            <person name="Charrier B."/>
            <person name="Cho G.Y."/>
            <person name="Coelho S.M."/>
            <person name="Collen J."/>
            <person name="Corre E."/>
            <person name="Da Silva C."/>
            <person name="Delage L."/>
            <person name="Delaroque N."/>
            <person name="Dittami S.M."/>
            <person name="Doulbeau S."/>
            <person name="Elias M."/>
            <person name="Farnham G."/>
            <person name="Gachon C.M."/>
            <person name="Gschloessl B."/>
            <person name="Heesch S."/>
            <person name="Jabbari K."/>
            <person name="Jubin C."/>
            <person name="Kawai H."/>
            <person name="Kimura K."/>
            <person name="Kloareg B."/>
            <person name="Kupper F.C."/>
            <person name="Lang D."/>
            <person name="Le Bail A."/>
            <person name="Leblanc C."/>
            <person name="Lerouge P."/>
            <person name="Lohr M."/>
            <person name="Lopez P.J."/>
            <person name="Martens C."/>
            <person name="Maumus F."/>
            <person name="Michel G."/>
            <person name="Miranda-Saavedra D."/>
            <person name="Morales J."/>
            <person name="Moreau H."/>
            <person name="Motomura T."/>
            <person name="Nagasato C."/>
            <person name="Napoli C.A."/>
            <person name="Nelson D.R."/>
            <person name="Nyvall-Collen P."/>
            <person name="Peters A.F."/>
            <person name="Pommier C."/>
            <person name="Potin P."/>
            <person name="Poulain J."/>
            <person name="Quesneville H."/>
            <person name="Read B."/>
            <person name="Rensing S.A."/>
            <person name="Ritter A."/>
            <person name="Rousvoal S."/>
            <person name="Samanta M."/>
            <person name="Samson G."/>
            <person name="Schroeder D.C."/>
            <person name="Segurens B."/>
            <person name="Strittmatter M."/>
            <person name="Tonon T."/>
            <person name="Tregear J.W."/>
            <person name="Valentin K."/>
            <person name="von Dassow P."/>
            <person name="Yamagishi T."/>
            <person name="Van de Peer Y."/>
            <person name="Wincker P."/>
        </authorList>
    </citation>
    <scope>NUCLEOTIDE SEQUENCE [LARGE SCALE GENOMIC DNA]</scope>
    <source>
        <strain evidence="9">Ec32 / CCAP1310/4</strain>
    </source>
</reference>
<name>D7G6S1_ECTSI</name>
<dbReference type="Pfam" id="PF10507">
    <property type="entry name" value="TMEM65"/>
    <property type="match status" value="1"/>
</dbReference>
<dbReference type="OMA" id="NIVMIMA"/>
<dbReference type="InParanoid" id="D7G6S1"/>
<dbReference type="GO" id="GO:0016020">
    <property type="term" value="C:membrane"/>
    <property type="evidence" value="ECO:0007669"/>
    <property type="project" value="UniProtKB-SubCell"/>
</dbReference>
<evidence type="ECO:0000256" key="5">
    <source>
        <dbReference type="SAM" id="MobiDB-lite"/>
    </source>
</evidence>
<sequence>MWTGCDILQAIARNGGLVHFSKIRWQRSASAAGLAFGAPSCRTVSARRVFSTAKRAKRGRGESGGTTSSRSSAAVGAAAAATPPTQAQLRTLFMHSAVPMVGFGIMDNFVMISAGDLIDNTLGVKFGLATLTAAACGQVVSDVCGVCFGGTVEAIATRMGLPAPDLTLRQRGLRACKLAATSGAASGVVVGCILGMATLLFMDTTHAEREKKQREMDTLFATILDDGHNIVGAAKCSLFFVDEEEGELWTKVATDNDGEIKTGKLITIPITTGIVGEVVRTKRLLNVADTSKNTNYYKGVDLAMKTTTRNMLAVPVMSRSDEKGDGKVIAVIEMMNKPEGFDENDEKLVGMLAAHVGAFMGQVSEGRAGRHEYGEAVPLRRLPTPKN</sequence>
<dbReference type="AlphaFoldDB" id="D7G6S1"/>
<dbReference type="SUPFAM" id="SSF55781">
    <property type="entry name" value="GAF domain-like"/>
    <property type="match status" value="1"/>
</dbReference>
<evidence type="ECO:0000256" key="6">
    <source>
        <dbReference type="SAM" id="Phobius"/>
    </source>
</evidence>
<evidence type="ECO:0000256" key="3">
    <source>
        <dbReference type="ARBA" id="ARBA00022989"/>
    </source>
</evidence>
<evidence type="ECO:0000256" key="2">
    <source>
        <dbReference type="ARBA" id="ARBA00022692"/>
    </source>
</evidence>
<dbReference type="eggNOG" id="KOG3689">
    <property type="taxonomic scope" value="Eukaryota"/>
</dbReference>
<dbReference type="EMBL" id="FN649025">
    <property type="protein sequence ID" value="CBJ27615.1"/>
    <property type="molecule type" value="Genomic_DNA"/>
</dbReference>
<keyword evidence="9" id="KW-1185">Reference proteome</keyword>
<dbReference type="Pfam" id="PF01590">
    <property type="entry name" value="GAF"/>
    <property type="match status" value="1"/>
</dbReference>
<dbReference type="InterPro" id="IPR029016">
    <property type="entry name" value="GAF-like_dom_sf"/>
</dbReference>